<reference evidence="1 2" key="1">
    <citation type="submission" date="2013-09" db="EMBL/GenBank/DDBJ databases">
        <title>Corchorus capsularis genome sequencing.</title>
        <authorList>
            <person name="Alam M."/>
            <person name="Haque M.S."/>
            <person name="Islam M.S."/>
            <person name="Emdad E.M."/>
            <person name="Islam M.M."/>
            <person name="Ahmed B."/>
            <person name="Halim A."/>
            <person name="Hossen Q.M.M."/>
            <person name="Hossain M.Z."/>
            <person name="Ahmed R."/>
            <person name="Khan M.M."/>
            <person name="Islam R."/>
            <person name="Rashid M.M."/>
            <person name="Khan S.A."/>
            <person name="Rahman M.S."/>
            <person name="Alam M."/>
        </authorList>
    </citation>
    <scope>NUCLEOTIDE SEQUENCE [LARGE SCALE GENOMIC DNA]</scope>
    <source>
        <strain evidence="2">cv. CVL-1</strain>
        <tissue evidence="1">Whole seedling</tissue>
    </source>
</reference>
<name>A0A1R3KEL4_COCAP</name>
<evidence type="ECO:0000313" key="1">
    <source>
        <dbReference type="EMBL" id="OMP05468.1"/>
    </source>
</evidence>
<evidence type="ECO:0000313" key="2">
    <source>
        <dbReference type="Proteomes" id="UP000188268"/>
    </source>
</evidence>
<proteinExistence type="predicted"/>
<dbReference type="EMBL" id="AWWV01005354">
    <property type="protein sequence ID" value="OMP05468.1"/>
    <property type="molecule type" value="Genomic_DNA"/>
</dbReference>
<dbReference type="Proteomes" id="UP000188268">
    <property type="component" value="Unassembled WGS sequence"/>
</dbReference>
<dbReference type="Gramene" id="OMP05468">
    <property type="protein sequence ID" value="OMP05468"/>
    <property type="gene ID" value="CCACVL1_01889"/>
</dbReference>
<dbReference type="AlphaFoldDB" id="A0A1R3KEL4"/>
<organism evidence="1 2">
    <name type="scientific">Corchorus capsularis</name>
    <name type="common">Jute</name>
    <dbReference type="NCBI Taxonomy" id="210143"/>
    <lineage>
        <taxon>Eukaryota</taxon>
        <taxon>Viridiplantae</taxon>
        <taxon>Streptophyta</taxon>
        <taxon>Embryophyta</taxon>
        <taxon>Tracheophyta</taxon>
        <taxon>Spermatophyta</taxon>
        <taxon>Magnoliopsida</taxon>
        <taxon>eudicotyledons</taxon>
        <taxon>Gunneridae</taxon>
        <taxon>Pentapetalae</taxon>
        <taxon>rosids</taxon>
        <taxon>malvids</taxon>
        <taxon>Malvales</taxon>
        <taxon>Malvaceae</taxon>
        <taxon>Grewioideae</taxon>
        <taxon>Apeibeae</taxon>
        <taxon>Corchorus</taxon>
    </lineage>
</organism>
<protein>
    <submittedName>
        <fullName evidence="1">Uncharacterized protein</fullName>
    </submittedName>
</protein>
<gene>
    <name evidence="1" type="ORF">CCACVL1_01889</name>
</gene>
<sequence length="46" mass="5380">MEEERSLNQLELFMRKTVRPTEITNHRLNVPTLKQLGTPLFLNSSP</sequence>
<accession>A0A1R3KEL4</accession>
<comment type="caution">
    <text evidence="1">The sequence shown here is derived from an EMBL/GenBank/DDBJ whole genome shotgun (WGS) entry which is preliminary data.</text>
</comment>
<keyword evidence="2" id="KW-1185">Reference proteome</keyword>